<protein>
    <submittedName>
        <fullName evidence="2">Uncharacterized protein</fullName>
    </submittedName>
</protein>
<feature type="region of interest" description="Disordered" evidence="1">
    <location>
        <begin position="842"/>
        <end position="862"/>
    </location>
</feature>
<dbReference type="EMBL" id="KV417660">
    <property type="protein sequence ID" value="KZP11584.1"/>
    <property type="molecule type" value="Genomic_DNA"/>
</dbReference>
<proteinExistence type="predicted"/>
<evidence type="ECO:0000256" key="1">
    <source>
        <dbReference type="SAM" id="MobiDB-lite"/>
    </source>
</evidence>
<feature type="compositionally biased region" description="Basic and acidic residues" evidence="1">
    <location>
        <begin position="843"/>
        <end position="862"/>
    </location>
</feature>
<dbReference type="Proteomes" id="UP000076532">
    <property type="component" value="Unassembled WGS sequence"/>
</dbReference>
<dbReference type="AlphaFoldDB" id="A0A166AGK3"/>
<reference evidence="2 3" key="1">
    <citation type="journal article" date="2016" name="Mol. Biol. Evol.">
        <title>Comparative Genomics of Early-Diverging Mushroom-Forming Fungi Provides Insights into the Origins of Lignocellulose Decay Capabilities.</title>
        <authorList>
            <person name="Nagy L.G."/>
            <person name="Riley R."/>
            <person name="Tritt A."/>
            <person name="Adam C."/>
            <person name="Daum C."/>
            <person name="Floudas D."/>
            <person name="Sun H."/>
            <person name="Yadav J.S."/>
            <person name="Pangilinan J."/>
            <person name="Larsson K.H."/>
            <person name="Matsuura K."/>
            <person name="Barry K."/>
            <person name="Labutti K."/>
            <person name="Kuo R."/>
            <person name="Ohm R.A."/>
            <person name="Bhattacharya S.S."/>
            <person name="Shirouzu T."/>
            <person name="Yoshinaga Y."/>
            <person name="Martin F.M."/>
            <person name="Grigoriev I.V."/>
            <person name="Hibbett D.S."/>
        </authorList>
    </citation>
    <scope>NUCLEOTIDE SEQUENCE [LARGE SCALE GENOMIC DNA]</scope>
    <source>
        <strain evidence="2 3">CBS 109695</strain>
    </source>
</reference>
<organism evidence="2 3">
    <name type="scientific">Athelia psychrophila</name>
    <dbReference type="NCBI Taxonomy" id="1759441"/>
    <lineage>
        <taxon>Eukaryota</taxon>
        <taxon>Fungi</taxon>
        <taxon>Dikarya</taxon>
        <taxon>Basidiomycota</taxon>
        <taxon>Agaricomycotina</taxon>
        <taxon>Agaricomycetes</taxon>
        <taxon>Agaricomycetidae</taxon>
        <taxon>Atheliales</taxon>
        <taxon>Atheliaceae</taxon>
        <taxon>Athelia</taxon>
    </lineage>
</organism>
<evidence type="ECO:0000313" key="3">
    <source>
        <dbReference type="Proteomes" id="UP000076532"/>
    </source>
</evidence>
<gene>
    <name evidence="2" type="ORF">FIBSPDRAFT_898843</name>
</gene>
<feature type="compositionally biased region" description="Basic residues" evidence="1">
    <location>
        <begin position="1"/>
        <end position="10"/>
    </location>
</feature>
<sequence length="910" mass="101320">MSSTLGRRKCAMGLAKYSNSTPEPIPHSVGSTRGSPARPVRPSQSPFTPRRDAATPPRHPVFSPLAVLTPPTAQDTLLATEHNFALNKKTMLRKLYRYSTGTVLEFPETSSTSAVGHLFEMCPEDWVNPRLNFVYSQGPPVGRTTQGKHVFCKLLVDEDGKQVPCRESHATCQGCKVCPFTNHNSVIQPHTQADREALKQRLRESRRESSATRALFEKTLSLYRSYLVLGCLGPASDHPAPSDIEDHEDFVWLAQMQKIRRGHHPEVTCSGQLLLEHDYTGRAFIRCEHFSTKLGGTRDHLFSYNISNGLYDLDYLKALFSDDDDAIEEFELAAQTDGFGPLVECSTIANFSTITVNCPCEHRNNDGELLLAEMVRLLCRSTFRCYEPIEEYRKACPRVLVVCRGEHTHPIPLPTKTPPSIRAEVFAILQSLDVDLADITPRYRTVVSLMELGGKDQELPPEQHYIRYMRELPLDTLPVHDEDDDEAESPYTDSPVEGAGGRKVVRLIICMTPSSSGRLAQARYLQSDIAFKHIAGFLEFEIGGLDESANLAVSYCRVYLNRQNAAAHALVFAKVEEIVLEDTGQSLNSPDDLSGILQWAGDQHGGQAKGLGLHLQSLAARMPPGRLNLHELNRTLVSLTPYDHLRRLFRLCIVHFYRNINSATVTDSVKNKMRSLVCIAHRDFEGCLREIALEGGKTGADWVNDKICSKFALPAICWERSLIPKLVWQTADSTTNIIESLHFDVNQEGKACTLVGGVRKGQHFDKMKLQTLEAFELTGVRPSYKTGHTSDNIIRGLKRTMTMRNKMLASQDLEIESTNKKLKIAFNSAAKANDRMLSAQTRMEVDPANETRRTDLAKATRGKGSADDKYVKALETSVSTIGKGSGRTLLLLPTQVAAQGQPPRGIFDPI</sequence>
<name>A0A166AGK3_9AGAM</name>
<evidence type="ECO:0000313" key="2">
    <source>
        <dbReference type="EMBL" id="KZP11584.1"/>
    </source>
</evidence>
<accession>A0A166AGK3</accession>
<keyword evidence="3" id="KW-1185">Reference proteome</keyword>
<feature type="region of interest" description="Disordered" evidence="1">
    <location>
        <begin position="1"/>
        <end position="58"/>
    </location>
</feature>
<dbReference type="OrthoDB" id="3268409at2759"/>